<gene>
    <name evidence="1" type="ORF">TSACC_2236</name>
</gene>
<dbReference type="Proteomes" id="UP000076023">
    <property type="component" value="Unassembled WGS sequence"/>
</dbReference>
<protein>
    <recommendedName>
        <fullName evidence="3">Prolyl oligopeptidase family protein</fullName>
    </recommendedName>
</protein>
<dbReference type="RefSeq" id="WP_075077716.1">
    <property type="nucleotide sequence ID" value="NZ_BDCO01000002.1"/>
</dbReference>
<dbReference type="Gene3D" id="3.40.50.1820">
    <property type="entry name" value="alpha/beta hydrolase"/>
    <property type="match status" value="1"/>
</dbReference>
<dbReference type="EMBL" id="BDCO01000002">
    <property type="protein sequence ID" value="GAT31842.1"/>
    <property type="molecule type" value="Genomic_DNA"/>
</dbReference>
<reference evidence="2" key="1">
    <citation type="journal article" date="2017" name="Genome Announc.">
        <title>Draft Genome Sequence of Terrimicrobium sacchariphilum NM-5T, a Facultative Anaerobic Soil Bacterium of the Class Spartobacteria.</title>
        <authorList>
            <person name="Qiu Y.L."/>
            <person name="Tourlousse D.M."/>
            <person name="Matsuura N."/>
            <person name="Ohashi A."/>
            <person name="Sekiguchi Y."/>
        </authorList>
    </citation>
    <scope>NUCLEOTIDE SEQUENCE [LARGE SCALE GENOMIC DNA]</scope>
    <source>
        <strain evidence="2">NM-5</strain>
    </source>
</reference>
<keyword evidence="2" id="KW-1185">Reference proteome</keyword>
<comment type="caution">
    <text evidence="1">The sequence shown here is derived from an EMBL/GenBank/DDBJ whole genome shotgun (WGS) entry which is preliminary data.</text>
</comment>
<evidence type="ECO:0008006" key="3">
    <source>
        <dbReference type="Google" id="ProtNLM"/>
    </source>
</evidence>
<dbReference type="InParanoid" id="A0A146G2Z2"/>
<organism evidence="1 2">
    <name type="scientific">Terrimicrobium sacchariphilum</name>
    <dbReference type="NCBI Taxonomy" id="690879"/>
    <lineage>
        <taxon>Bacteria</taxon>
        <taxon>Pseudomonadati</taxon>
        <taxon>Verrucomicrobiota</taxon>
        <taxon>Terrimicrobiia</taxon>
        <taxon>Terrimicrobiales</taxon>
        <taxon>Terrimicrobiaceae</taxon>
        <taxon>Terrimicrobium</taxon>
    </lineage>
</organism>
<evidence type="ECO:0000313" key="1">
    <source>
        <dbReference type="EMBL" id="GAT31842.1"/>
    </source>
</evidence>
<evidence type="ECO:0000313" key="2">
    <source>
        <dbReference type="Proteomes" id="UP000076023"/>
    </source>
</evidence>
<dbReference type="STRING" id="690879.TSACC_2236"/>
<sequence>MSAESSLPAFPANSYRGYLRHDFQLDENPVTLIEPRNPAPGRRWVWRAEFFDAFPAFDLEMLGRGWWLAYQNVGNTFGCPSAMDRFDLFYRELTGRYGFHHRPVLEGLSRGGLYVYNWAARNPENVGLIYADNPVCDFKSWPGGHGSGPGSKEDWAALLRCYGFASEEEAMTWKGNPLDQVQIIVREGIPIVHVYGDADEVVPWDENTGAMIRRVQALGGSLQTYLKPGALHHPHGPEDPAELADWVISHTRD</sequence>
<name>A0A146G2Z2_TERSA</name>
<accession>A0A146G2Z2</accession>
<proteinExistence type="predicted"/>
<dbReference type="AlphaFoldDB" id="A0A146G2Z2"/>
<dbReference type="SUPFAM" id="SSF53474">
    <property type="entry name" value="alpha/beta-Hydrolases"/>
    <property type="match status" value="1"/>
</dbReference>
<dbReference type="InterPro" id="IPR029058">
    <property type="entry name" value="AB_hydrolase_fold"/>
</dbReference>